<protein>
    <submittedName>
        <fullName evidence="1">Uncharacterized protein</fullName>
    </submittedName>
</protein>
<sequence length="144" mass="15311">MATKDNLAQLTVTVILAAIIRHLVVADDLFTFAPLGGESKKNGSLAVSDLCVNGKTDTCTKLTLEQVTSVCGGSIEQEGLPGKGKTYHNYTKVEAKCIGATCHGEIATNNEWYHTGLDCTQNGTKASCKCQPYERVKLKTTASG</sequence>
<proteinExistence type="predicted"/>
<evidence type="ECO:0000313" key="1">
    <source>
        <dbReference type="EMBL" id="CAG6662933.1"/>
    </source>
</evidence>
<accession>A0A8D8S461</accession>
<dbReference type="EMBL" id="HBUF01582745">
    <property type="protein sequence ID" value="CAG6770751.1"/>
    <property type="molecule type" value="Transcribed_RNA"/>
</dbReference>
<organism evidence="1">
    <name type="scientific">Cacopsylla melanoneura</name>
    <dbReference type="NCBI Taxonomy" id="428564"/>
    <lineage>
        <taxon>Eukaryota</taxon>
        <taxon>Metazoa</taxon>
        <taxon>Ecdysozoa</taxon>
        <taxon>Arthropoda</taxon>
        <taxon>Hexapoda</taxon>
        <taxon>Insecta</taxon>
        <taxon>Pterygota</taxon>
        <taxon>Neoptera</taxon>
        <taxon>Paraneoptera</taxon>
        <taxon>Hemiptera</taxon>
        <taxon>Sternorrhyncha</taxon>
        <taxon>Psylloidea</taxon>
        <taxon>Psyllidae</taxon>
        <taxon>Psyllinae</taxon>
        <taxon>Cacopsylla</taxon>
    </lineage>
</organism>
<name>A0A8D8S461_9HEMI</name>
<dbReference type="EMBL" id="HBUF01582744">
    <property type="protein sequence ID" value="CAG6770750.1"/>
    <property type="molecule type" value="Transcribed_RNA"/>
</dbReference>
<dbReference type="AlphaFoldDB" id="A0A8D8S461"/>
<dbReference type="EMBL" id="HBUF01204006">
    <property type="protein sequence ID" value="CAG6662933.1"/>
    <property type="molecule type" value="Transcribed_RNA"/>
</dbReference>
<dbReference type="EMBL" id="HBUF01204007">
    <property type="protein sequence ID" value="CAG6662934.1"/>
    <property type="molecule type" value="Transcribed_RNA"/>
</dbReference>
<dbReference type="EMBL" id="HBUF01000052">
    <property type="protein sequence ID" value="CAG6605621.1"/>
    <property type="molecule type" value="Transcribed_RNA"/>
</dbReference>
<dbReference type="EMBL" id="HBUF01582746">
    <property type="protein sequence ID" value="CAG6770752.1"/>
    <property type="molecule type" value="Transcribed_RNA"/>
</dbReference>
<dbReference type="EMBL" id="HBUF01204005">
    <property type="protein sequence ID" value="CAG6662932.1"/>
    <property type="molecule type" value="Transcribed_RNA"/>
</dbReference>
<reference evidence="1" key="1">
    <citation type="submission" date="2021-05" db="EMBL/GenBank/DDBJ databases">
        <authorList>
            <person name="Alioto T."/>
            <person name="Alioto T."/>
            <person name="Gomez Garrido J."/>
        </authorList>
    </citation>
    <scope>NUCLEOTIDE SEQUENCE</scope>
</reference>